<name>A0A835QDC9_VANPL</name>
<sequence>MGEVLSPTGPLRQSPSISFFDNVSSRRPRHPRLAASPSGFHRLLRRRLPAQNRTFSISATPFLLRDYLSPSFRASLVPDFDGAVQVAAELNSAIISVSDASYRVAKSHPRSLHNGLTASFQDQEAAPVHFKFPFCLGHA</sequence>
<evidence type="ECO:0000313" key="2">
    <source>
        <dbReference type="EMBL" id="KAG0469744.1"/>
    </source>
</evidence>
<dbReference type="Proteomes" id="UP000639772">
    <property type="component" value="Unassembled WGS sequence"/>
</dbReference>
<gene>
    <name evidence="3" type="ORF">HPP92_015627</name>
    <name evidence="2" type="ORF">HPP92_016444</name>
</gene>
<evidence type="ECO:0000313" key="4">
    <source>
        <dbReference type="Proteomes" id="UP000636800"/>
    </source>
</evidence>
<feature type="compositionally biased region" description="Polar residues" evidence="1">
    <location>
        <begin position="16"/>
        <end position="25"/>
    </location>
</feature>
<feature type="region of interest" description="Disordered" evidence="1">
    <location>
        <begin position="16"/>
        <end position="35"/>
    </location>
</feature>
<accession>A0A835QDC9</accession>
<reference evidence="4 5" key="1">
    <citation type="journal article" date="2020" name="Nat. Food">
        <title>A phased Vanilla planifolia genome enables genetic improvement of flavour and production.</title>
        <authorList>
            <person name="Hasing T."/>
            <person name="Tang H."/>
            <person name="Brym M."/>
            <person name="Khazi F."/>
            <person name="Huang T."/>
            <person name="Chambers A.H."/>
        </authorList>
    </citation>
    <scope>NUCLEOTIDE SEQUENCE [LARGE SCALE GENOMIC DNA]</scope>
    <source>
        <tissue evidence="3">Leaf</tissue>
    </source>
</reference>
<protein>
    <submittedName>
        <fullName evidence="3">Uncharacterized protein</fullName>
    </submittedName>
</protein>
<dbReference type="EMBL" id="JADCNM010000008">
    <property type="protein sequence ID" value="KAG0471081.1"/>
    <property type="molecule type" value="Genomic_DNA"/>
</dbReference>
<dbReference type="AlphaFoldDB" id="A0A835QDC9"/>
<comment type="caution">
    <text evidence="3">The sequence shown here is derived from an EMBL/GenBank/DDBJ whole genome shotgun (WGS) entry which is preliminary data.</text>
</comment>
<dbReference type="Proteomes" id="UP000636800">
    <property type="component" value="Unassembled WGS sequence"/>
</dbReference>
<dbReference type="EMBL" id="JADCNL010000008">
    <property type="protein sequence ID" value="KAG0469744.1"/>
    <property type="molecule type" value="Genomic_DNA"/>
</dbReference>
<organism evidence="3 5">
    <name type="scientific">Vanilla planifolia</name>
    <name type="common">Vanilla</name>
    <dbReference type="NCBI Taxonomy" id="51239"/>
    <lineage>
        <taxon>Eukaryota</taxon>
        <taxon>Viridiplantae</taxon>
        <taxon>Streptophyta</taxon>
        <taxon>Embryophyta</taxon>
        <taxon>Tracheophyta</taxon>
        <taxon>Spermatophyta</taxon>
        <taxon>Magnoliopsida</taxon>
        <taxon>Liliopsida</taxon>
        <taxon>Asparagales</taxon>
        <taxon>Orchidaceae</taxon>
        <taxon>Vanilloideae</taxon>
        <taxon>Vanilleae</taxon>
        <taxon>Vanilla</taxon>
    </lineage>
</organism>
<evidence type="ECO:0000313" key="3">
    <source>
        <dbReference type="EMBL" id="KAG0471081.1"/>
    </source>
</evidence>
<keyword evidence="4" id="KW-1185">Reference proteome</keyword>
<evidence type="ECO:0000256" key="1">
    <source>
        <dbReference type="SAM" id="MobiDB-lite"/>
    </source>
</evidence>
<proteinExistence type="predicted"/>
<evidence type="ECO:0000313" key="5">
    <source>
        <dbReference type="Proteomes" id="UP000639772"/>
    </source>
</evidence>